<reference evidence="3" key="2">
    <citation type="submission" date="2018-08" db="UniProtKB">
        <authorList>
            <consortium name="EnsemblPlants"/>
        </authorList>
    </citation>
    <scope>IDENTIFICATION</scope>
    <source>
        <strain evidence="3">Yugu1</strain>
    </source>
</reference>
<name>K4AHT8_SETIT</name>
<dbReference type="EnsemblPlants" id="KQK87558">
    <property type="protein sequence ID" value="KQK87558"/>
    <property type="gene ID" value="SETIT_038445mg"/>
</dbReference>
<evidence type="ECO:0000313" key="4">
    <source>
        <dbReference type="Proteomes" id="UP000004995"/>
    </source>
</evidence>
<accession>K4AHT8</accession>
<evidence type="ECO:0000313" key="3">
    <source>
        <dbReference type="EnsemblPlants" id="KQK87558"/>
    </source>
</evidence>
<dbReference type="AlphaFoldDB" id="K4AHT8"/>
<dbReference type="Proteomes" id="UP000004995">
    <property type="component" value="Unassembled WGS sequence"/>
</dbReference>
<feature type="region of interest" description="Disordered" evidence="1">
    <location>
        <begin position="28"/>
        <end position="60"/>
    </location>
</feature>
<feature type="chain" id="PRO_5010128937" evidence="2">
    <location>
        <begin position="18"/>
        <end position="60"/>
    </location>
</feature>
<reference evidence="4" key="1">
    <citation type="journal article" date="2012" name="Nat. Biotechnol.">
        <title>Reference genome sequence of the model plant Setaria.</title>
        <authorList>
            <person name="Bennetzen J.L."/>
            <person name="Schmutz J."/>
            <person name="Wang H."/>
            <person name="Percifield R."/>
            <person name="Hawkins J."/>
            <person name="Pontaroli A.C."/>
            <person name="Estep M."/>
            <person name="Feng L."/>
            <person name="Vaughn J.N."/>
            <person name="Grimwood J."/>
            <person name="Jenkins J."/>
            <person name="Barry K."/>
            <person name="Lindquist E."/>
            <person name="Hellsten U."/>
            <person name="Deshpande S."/>
            <person name="Wang X."/>
            <person name="Wu X."/>
            <person name="Mitros T."/>
            <person name="Triplett J."/>
            <person name="Yang X."/>
            <person name="Ye C.Y."/>
            <person name="Mauro-Herrera M."/>
            <person name="Wang L."/>
            <person name="Li P."/>
            <person name="Sharma M."/>
            <person name="Sharma R."/>
            <person name="Ronald P.C."/>
            <person name="Panaud O."/>
            <person name="Kellogg E.A."/>
            <person name="Brutnell T.P."/>
            <person name="Doust A.N."/>
            <person name="Tuskan G.A."/>
            <person name="Rokhsar D."/>
            <person name="Devos K.M."/>
        </authorList>
    </citation>
    <scope>NUCLEOTIDE SEQUENCE [LARGE SCALE GENOMIC DNA]</scope>
    <source>
        <strain evidence="4">cv. Yugu1</strain>
    </source>
</reference>
<protein>
    <submittedName>
        <fullName evidence="3">Uncharacterized protein</fullName>
    </submittedName>
</protein>
<dbReference type="EMBL" id="AGNK02005414">
    <property type="status" value="NOT_ANNOTATED_CDS"/>
    <property type="molecule type" value="Genomic_DNA"/>
</dbReference>
<proteinExistence type="predicted"/>
<sequence>MTTWRHAHLWWIESAASIAPFACRPLAATPPQAMSRGSGRERRPEAPPAWGRTRHSTTSR</sequence>
<keyword evidence="4" id="KW-1185">Reference proteome</keyword>
<organism evidence="3 4">
    <name type="scientific">Setaria italica</name>
    <name type="common">Foxtail millet</name>
    <name type="synonym">Panicum italicum</name>
    <dbReference type="NCBI Taxonomy" id="4555"/>
    <lineage>
        <taxon>Eukaryota</taxon>
        <taxon>Viridiplantae</taxon>
        <taxon>Streptophyta</taxon>
        <taxon>Embryophyta</taxon>
        <taxon>Tracheophyta</taxon>
        <taxon>Spermatophyta</taxon>
        <taxon>Magnoliopsida</taxon>
        <taxon>Liliopsida</taxon>
        <taxon>Poales</taxon>
        <taxon>Poaceae</taxon>
        <taxon>PACMAD clade</taxon>
        <taxon>Panicoideae</taxon>
        <taxon>Panicodae</taxon>
        <taxon>Paniceae</taxon>
        <taxon>Cenchrinae</taxon>
        <taxon>Setaria</taxon>
    </lineage>
</organism>
<dbReference type="Gramene" id="KQK87558">
    <property type="protein sequence ID" value="KQK87558"/>
    <property type="gene ID" value="SETIT_038445mg"/>
</dbReference>
<dbReference type="HOGENOM" id="CLU_2946100_0_0_1"/>
<feature type="signal peptide" evidence="2">
    <location>
        <begin position="1"/>
        <end position="17"/>
    </location>
</feature>
<keyword evidence="2" id="KW-0732">Signal</keyword>
<evidence type="ECO:0000256" key="2">
    <source>
        <dbReference type="SAM" id="SignalP"/>
    </source>
</evidence>
<dbReference type="InParanoid" id="K4AHT8"/>
<evidence type="ECO:0000256" key="1">
    <source>
        <dbReference type="SAM" id="MobiDB-lite"/>
    </source>
</evidence>